<evidence type="ECO:0000313" key="4">
    <source>
        <dbReference type="Proteomes" id="UP000184406"/>
    </source>
</evidence>
<dbReference type="SUPFAM" id="SSF49785">
    <property type="entry name" value="Galactose-binding domain-like"/>
    <property type="match status" value="1"/>
</dbReference>
<dbReference type="Pfam" id="PF08547">
    <property type="entry name" value="CIA30"/>
    <property type="match status" value="1"/>
</dbReference>
<comment type="similarity">
    <text evidence="1">Belongs to the CIA30 family.</text>
</comment>
<name>A0A1M5A5R9_9FLAO</name>
<organism evidence="3 4">
    <name type="scientific">Arenibacter palladensis</name>
    <dbReference type="NCBI Taxonomy" id="237373"/>
    <lineage>
        <taxon>Bacteria</taxon>
        <taxon>Pseudomonadati</taxon>
        <taxon>Bacteroidota</taxon>
        <taxon>Flavobacteriia</taxon>
        <taxon>Flavobacteriales</taxon>
        <taxon>Flavobacteriaceae</taxon>
        <taxon>Arenibacter</taxon>
    </lineage>
</organism>
<dbReference type="PANTHER" id="PTHR13194">
    <property type="entry name" value="COMPLEX I INTERMEDIATE-ASSOCIATED PROTEIN 30"/>
    <property type="match status" value="1"/>
</dbReference>
<dbReference type="EMBL" id="FQUX01000003">
    <property type="protein sequence ID" value="SHF25515.1"/>
    <property type="molecule type" value="Genomic_DNA"/>
</dbReference>
<dbReference type="RefSeq" id="WP_072861729.1">
    <property type="nucleotide sequence ID" value="NZ_FQUX01000003.1"/>
</dbReference>
<dbReference type="Proteomes" id="UP000184406">
    <property type="component" value="Unassembled WGS sequence"/>
</dbReference>
<evidence type="ECO:0000256" key="1">
    <source>
        <dbReference type="ARBA" id="ARBA00007884"/>
    </source>
</evidence>
<reference evidence="4" key="1">
    <citation type="submission" date="2016-11" db="EMBL/GenBank/DDBJ databases">
        <authorList>
            <person name="Varghese N."/>
            <person name="Submissions S."/>
        </authorList>
    </citation>
    <scope>NUCLEOTIDE SEQUENCE [LARGE SCALE GENOMIC DNA]</scope>
    <source>
        <strain evidence="4">DSM 17539</strain>
    </source>
</reference>
<dbReference type="InterPro" id="IPR013857">
    <property type="entry name" value="NADH-UbQ_OxRdtase-assoc_prot30"/>
</dbReference>
<proteinExistence type="inferred from homology"/>
<sequence length="178" mass="20489">MKYLLATLVIMTLMTSKIIFDFNKNSNIKEWRIVNDGVMGGLSVGSFTLSPDGHGLFAGKISLENNGGFSSVRYRFDKLQVTTDSYISIQLKGDGKKYQFRVKDDSSTYYSYITTFPTSGEWEEIRVSLKDMYPSFRGRKLDLPNFSKEYIEEIVFLFGNKRTENFQLLIDKIVLHQP</sequence>
<accession>A0A1M5A5R9</accession>
<keyword evidence="4" id="KW-1185">Reference proteome</keyword>
<gene>
    <name evidence="3" type="ORF">SAMN03080594_10399</name>
</gene>
<feature type="domain" description="NADH:ubiquinone oxidoreductase intermediate-associated protein 30" evidence="2">
    <location>
        <begin position="20"/>
        <end position="170"/>
    </location>
</feature>
<dbReference type="InterPro" id="IPR039131">
    <property type="entry name" value="NDUFAF1"/>
</dbReference>
<evidence type="ECO:0000259" key="2">
    <source>
        <dbReference type="Pfam" id="PF08547"/>
    </source>
</evidence>
<dbReference type="PANTHER" id="PTHR13194:SF19">
    <property type="entry name" value="NAD(P)-BINDING ROSSMANN-FOLD SUPERFAMILY PROTEIN"/>
    <property type="match status" value="1"/>
</dbReference>
<dbReference type="AlphaFoldDB" id="A0A1M5A5R9"/>
<evidence type="ECO:0000313" key="3">
    <source>
        <dbReference type="EMBL" id="SHF25515.1"/>
    </source>
</evidence>
<protein>
    <submittedName>
        <fullName evidence="3">Complex I intermediate-associated protein 30 (CIA30)</fullName>
    </submittedName>
</protein>
<dbReference type="InterPro" id="IPR008979">
    <property type="entry name" value="Galactose-bd-like_sf"/>
</dbReference>